<protein>
    <submittedName>
        <fullName evidence="2">Uncharacterized protein</fullName>
    </submittedName>
</protein>
<dbReference type="AlphaFoldDB" id="A0A016URD6"/>
<evidence type="ECO:0000313" key="2">
    <source>
        <dbReference type="EMBL" id="EYC17397.1"/>
    </source>
</evidence>
<comment type="caution">
    <text evidence="2">The sequence shown here is derived from an EMBL/GenBank/DDBJ whole genome shotgun (WGS) entry which is preliminary data.</text>
</comment>
<gene>
    <name evidence="2" type="primary">Acey_s0030.g2022</name>
    <name evidence="2" type="ORF">Y032_0030g2022</name>
</gene>
<name>A0A016URD6_9BILA</name>
<evidence type="ECO:0000256" key="1">
    <source>
        <dbReference type="SAM" id="MobiDB-lite"/>
    </source>
</evidence>
<proteinExistence type="predicted"/>
<organism evidence="2 3">
    <name type="scientific">Ancylostoma ceylanicum</name>
    <dbReference type="NCBI Taxonomy" id="53326"/>
    <lineage>
        <taxon>Eukaryota</taxon>
        <taxon>Metazoa</taxon>
        <taxon>Ecdysozoa</taxon>
        <taxon>Nematoda</taxon>
        <taxon>Chromadorea</taxon>
        <taxon>Rhabditida</taxon>
        <taxon>Rhabditina</taxon>
        <taxon>Rhabditomorpha</taxon>
        <taxon>Strongyloidea</taxon>
        <taxon>Ancylostomatidae</taxon>
        <taxon>Ancylostomatinae</taxon>
        <taxon>Ancylostoma</taxon>
    </lineage>
</organism>
<reference evidence="3" key="1">
    <citation type="journal article" date="2015" name="Nat. Genet.">
        <title>The genome and transcriptome of the zoonotic hookworm Ancylostoma ceylanicum identify infection-specific gene families.</title>
        <authorList>
            <person name="Schwarz E.M."/>
            <person name="Hu Y."/>
            <person name="Antoshechkin I."/>
            <person name="Miller M.M."/>
            <person name="Sternberg P.W."/>
            <person name="Aroian R.V."/>
        </authorList>
    </citation>
    <scope>NUCLEOTIDE SEQUENCE</scope>
    <source>
        <strain evidence="3">HY135</strain>
    </source>
</reference>
<feature type="region of interest" description="Disordered" evidence="1">
    <location>
        <begin position="91"/>
        <end position="110"/>
    </location>
</feature>
<dbReference type="Proteomes" id="UP000024635">
    <property type="component" value="Unassembled WGS sequence"/>
</dbReference>
<evidence type="ECO:0000313" key="3">
    <source>
        <dbReference type="Proteomes" id="UP000024635"/>
    </source>
</evidence>
<dbReference type="EMBL" id="JARK01001366">
    <property type="protein sequence ID" value="EYC17397.1"/>
    <property type="molecule type" value="Genomic_DNA"/>
</dbReference>
<keyword evidence="3" id="KW-1185">Reference proteome</keyword>
<accession>A0A016URD6</accession>
<sequence>MMVYSNTSELKTSQLVKYKQRTQPSRPKTPIPLYSGDTALRLIQRTRITVTEIAVVDSCDFYHFNFFSEGGNNSEKMRARVEVLHNSQQRHLDGSGCLGENSAAPFCGSD</sequence>